<sequence>MFRVVLGTVILVVLLFWSVSLAVLPNSVWLIKGLTKKQPEPESPIEYVVALVPRDLAKFKIEHLESDCFFYIDGQRISYLSILVDIIFDAFRLDSFELDKVVSKQLVLMFKEQGCSLNVHHPANGLAPIHSALLSGYLDHDYLMRLIELGADVNLPIKHADFHSHGGRTGLELIRLIVANNRSTHPAYFKRLLLELEARNQSLSRVEASRLD</sequence>
<accession>A0A8T0C8J7</accession>
<dbReference type="AlphaFoldDB" id="A0A8T0C8J7"/>
<feature type="repeat" description="ANK" evidence="1">
    <location>
        <begin position="124"/>
        <end position="158"/>
    </location>
</feature>
<dbReference type="EMBL" id="AHCD03000034">
    <property type="protein sequence ID" value="KAF7786983.1"/>
    <property type="molecule type" value="Genomic_DNA"/>
</dbReference>
<gene>
    <name evidence="2" type="ORF">PRUB_a3819</name>
</gene>
<dbReference type="InterPro" id="IPR002110">
    <property type="entry name" value="Ankyrin_rpt"/>
</dbReference>
<evidence type="ECO:0000313" key="3">
    <source>
        <dbReference type="Proteomes" id="UP000016480"/>
    </source>
</evidence>
<organism evidence="2 3">
    <name type="scientific">Pseudoalteromonas rubra</name>
    <dbReference type="NCBI Taxonomy" id="43658"/>
    <lineage>
        <taxon>Bacteria</taxon>
        <taxon>Pseudomonadati</taxon>
        <taxon>Pseudomonadota</taxon>
        <taxon>Gammaproteobacteria</taxon>
        <taxon>Alteromonadales</taxon>
        <taxon>Pseudoalteromonadaceae</taxon>
        <taxon>Pseudoalteromonas</taxon>
    </lineage>
</organism>
<dbReference type="PROSITE" id="PS50297">
    <property type="entry name" value="ANK_REP_REGION"/>
    <property type="match status" value="1"/>
</dbReference>
<evidence type="ECO:0000313" key="2">
    <source>
        <dbReference type="EMBL" id="KAF7786983.1"/>
    </source>
</evidence>
<dbReference type="RefSeq" id="WP_155946284.1">
    <property type="nucleotide sequence ID" value="NZ_AHCD03000034.1"/>
</dbReference>
<reference evidence="2 3" key="1">
    <citation type="journal article" date="2012" name="J. Bacteriol.">
        <title>Genome sequence of the cycloprodigiosin-producing bacterial strain Pseudoalteromonas rubra ATCC 29570(T).</title>
        <authorList>
            <person name="Xie B.B."/>
            <person name="Shu Y.L."/>
            <person name="Qin Q.L."/>
            <person name="Rong J.C."/>
            <person name="Zhang X.Y."/>
            <person name="Chen X.L."/>
            <person name="Zhou B.C."/>
            <person name="Zhang Y.Z."/>
        </authorList>
    </citation>
    <scope>NUCLEOTIDE SEQUENCE [LARGE SCALE GENOMIC DNA]</scope>
    <source>
        <strain evidence="2 3">DSM 6842</strain>
    </source>
</reference>
<dbReference type="PROSITE" id="PS50088">
    <property type="entry name" value="ANK_REPEAT"/>
    <property type="match status" value="1"/>
</dbReference>
<proteinExistence type="predicted"/>
<evidence type="ECO:0008006" key="4">
    <source>
        <dbReference type="Google" id="ProtNLM"/>
    </source>
</evidence>
<keyword evidence="1" id="KW-0040">ANK repeat</keyword>
<dbReference type="Proteomes" id="UP000016480">
    <property type="component" value="Unassembled WGS sequence"/>
</dbReference>
<evidence type="ECO:0000256" key="1">
    <source>
        <dbReference type="PROSITE-ProRule" id="PRU00023"/>
    </source>
</evidence>
<comment type="caution">
    <text evidence="2">The sequence shown here is derived from an EMBL/GenBank/DDBJ whole genome shotgun (WGS) entry which is preliminary data.</text>
</comment>
<protein>
    <recommendedName>
        <fullName evidence="4">Ankyrin repeat domain-containing protein</fullName>
    </recommendedName>
</protein>
<dbReference type="GeneID" id="61357645"/>
<name>A0A8T0C8J7_9GAMM</name>